<organism evidence="13 14">
    <name type="scientific">Frankia umida</name>
    <dbReference type="NCBI Taxonomy" id="573489"/>
    <lineage>
        <taxon>Bacteria</taxon>
        <taxon>Bacillati</taxon>
        <taxon>Actinomycetota</taxon>
        <taxon>Actinomycetes</taxon>
        <taxon>Frankiales</taxon>
        <taxon>Frankiaceae</taxon>
        <taxon>Frankia</taxon>
    </lineage>
</organism>
<keyword evidence="14" id="KW-1185">Reference proteome</keyword>
<dbReference type="RefSeq" id="WP_248823071.1">
    <property type="nucleotide sequence ID" value="NZ_JALKFT010000001.1"/>
</dbReference>
<reference evidence="13 14" key="1">
    <citation type="submission" date="2022-04" db="EMBL/GenBank/DDBJ databases">
        <title>Genome diversity in the genus Frankia.</title>
        <authorList>
            <person name="Carlos-Shanley C."/>
            <person name="Hahn D."/>
        </authorList>
    </citation>
    <scope>NUCLEOTIDE SEQUENCE [LARGE SCALE GENOMIC DNA]</scope>
    <source>
        <strain evidence="13 14">Ag45/Mut15</strain>
    </source>
</reference>
<feature type="compositionally biased region" description="Low complexity" evidence="10">
    <location>
        <begin position="80"/>
        <end position="91"/>
    </location>
</feature>
<dbReference type="PANTHER" id="PTHR32179">
    <property type="entry name" value="NICOTINATE-NUCLEOTIDE PYROPHOSPHORYLASE [CARBOXYLATING]"/>
    <property type="match status" value="1"/>
</dbReference>
<proteinExistence type="inferred from homology"/>
<evidence type="ECO:0000256" key="1">
    <source>
        <dbReference type="ARBA" id="ARBA00003237"/>
    </source>
</evidence>
<keyword evidence="6 13" id="KW-0328">Glycosyltransferase</keyword>
<comment type="function">
    <text evidence="1">Involved in the catabolism of quinolinic acid (QA).</text>
</comment>
<evidence type="ECO:0000259" key="12">
    <source>
        <dbReference type="Pfam" id="PF02749"/>
    </source>
</evidence>
<dbReference type="InterPro" id="IPR027277">
    <property type="entry name" value="NadC/ModD"/>
</dbReference>
<keyword evidence="7 13" id="KW-0808">Transferase</keyword>
<dbReference type="InterPro" id="IPR002638">
    <property type="entry name" value="Quinolinate_PRibosylTrfase_C"/>
</dbReference>
<dbReference type="InterPro" id="IPR037128">
    <property type="entry name" value="Quinolinate_PRibosylTase_N_sf"/>
</dbReference>
<evidence type="ECO:0000256" key="2">
    <source>
        <dbReference type="ARBA" id="ARBA00004893"/>
    </source>
</evidence>
<dbReference type="InterPro" id="IPR004393">
    <property type="entry name" value="NadC"/>
</dbReference>
<evidence type="ECO:0000256" key="10">
    <source>
        <dbReference type="SAM" id="MobiDB-lite"/>
    </source>
</evidence>
<evidence type="ECO:0000313" key="14">
    <source>
        <dbReference type="Proteomes" id="UP001201873"/>
    </source>
</evidence>
<dbReference type="Pfam" id="PF02749">
    <property type="entry name" value="QRPTase_N"/>
    <property type="match status" value="1"/>
</dbReference>
<evidence type="ECO:0000256" key="9">
    <source>
        <dbReference type="ARBA" id="ARBA00047445"/>
    </source>
</evidence>
<dbReference type="GO" id="GO:0004514">
    <property type="term" value="F:nicotinate-nucleotide diphosphorylase (carboxylating) activity"/>
    <property type="evidence" value="ECO:0007669"/>
    <property type="project" value="UniProtKB-EC"/>
</dbReference>
<evidence type="ECO:0000256" key="7">
    <source>
        <dbReference type="ARBA" id="ARBA00022679"/>
    </source>
</evidence>
<feature type="domain" description="Quinolinate phosphoribosyl transferase N-terminal" evidence="12">
    <location>
        <begin position="109"/>
        <end position="195"/>
    </location>
</feature>
<gene>
    <name evidence="13" type="primary">nadC</name>
    <name evidence="13" type="ORF">MXD59_01210</name>
</gene>
<comment type="similarity">
    <text evidence="3">Belongs to the NadC/ModD family.</text>
</comment>
<evidence type="ECO:0000259" key="11">
    <source>
        <dbReference type="Pfam" id="PF01729"/>
    </source>
</evidence>
<evidence type="ECO:0000256" key="3">
    <source>
        <dbReference type="ARBA" id="ARBA00009400"/>
    </source>
</evidence>
<dbReference type="InterPro" id="IPR036068">
    <property type="entry name" value="Nicotinate_pribotase-like_C"/>
</dbReference>
<evidence type="ECO:0000256" key="8">
    <source>
        <dbReference type="ARBA" id="ARBA00033102"/>
    </source>
</evidence>
<dbReference type="InterPro" id="IPR013785">
    <property type="entry name" value="Aldolase_TIM"/>
</dbReference>
<comment type="caution">
    <text evidence="13">The sequence shown here is derived from an EMBL/GenBank/DDBJ whole genome shotgun (WGS) entry which is preliminary data.</text>
</comment>
<dbReference type="Proteomes" id="UP001201873">
    <property type="component" value="Unassembled WGS sequence"/>
</dbReference>
<feature type="region of interest" description="Disordered" evidence="10">
    <location>
        <begin position="78"/>
        <end position="108"/>
    </location>
</feature>
<keyword evidence="5" id="KW-0662">Pyridine nucleotide biosynthesis</keyword>
<dbReference type="Gene3D" id="3.90.1170.20">
    <property type="entry name" value="Quinolinate phosphoribosyl transferase, N-terminal domain"/>
    <property type="match status" value="1"/>
</dbReference>
<feature type="compositionally biased region" description="Polar residues" evidence="10">
    <location>
        <begin position="13"/>
        <end position="30"/>
    </location>
</feature>
<evidence type="ECO:0000256" key="5">
    <source>
        <dbReference type="ARBA" id="ARBA00022642"/>
    </source>
</evidence>
<dbReference type="NCBIfam" id="TIGR00078">
    <property type="entry name" value="nadC"/>
    <property type="match status" value="1"/>
</dbReference>
<sequence>MTAPHAPGPATLRSATGQSPQLNQGSQGSQPGHGFQPGPPVHTGRLSPGTRSQLAAAGLDADQVVAVIGLALAEDLPGWTADPTADPGAATMGPTGASGGATEPPGALDATSAATVDAALVGHGALVSRAAGTVAGLPVVAAVFETVLGRAVTVTLTAADGDRITPGQAVAQVNGPVRGLLTAERTALNLLCHLSGVATLTRTWVDAVAGTGAAIRDTRKTLPGLRALEKYAVRCGGGVNHRMSLSDAALIKDNHVVAAGGVTAAFAAVRARFPRLSVEVECDTVEQVAEAVAAGADLILCDNMGPRELRASVAIARPAGVRLEASGGLSLAVAAEVAATGVDYLAVGALTHSAPALDLGLDLREG</sequence>
<dbReference type="CDD" id="cd01572">
    <property type="entry name" value="QPRTase"/>
    <property type="match status" value="1"/>
</dbReference>
<dbReference type="PANTHER" id="PTHR32179:SF3">
    <property type="entry name" value="NICOTINATE-NUCLEOTIDE PYROPHOSPHORYLASE [CARBOXYLATING]"/>
    <property type="match status" value="1"/>
</dbReference>
<feature type="domain" description="Quinolinate phosphoribosyl transferase C-terminal" evidence="11">
    <location>
        <begin position="197"/>
        <end position="362"/>
    </location>
</feature>
<dbReference type="Pfam" id="PF01729">
    <property type="entry name" value="QRPTase_C"/>
    <property type="match status" value="1"/>
</dbReference>
<accession>A0ABT0JTU3</accession>
<dbReference type="EMBL" id="JALKFT010000001">
    <property type="protein sequence ID" value="MCK9874413.1"/>
    <property type="molecule type" value="Genomic_DNA"/>
</dbReference>
<dbReference type="EC" id="2.4.2.19" evidence="4"/>
<evidence type="ECO:0000256" key="6">
    <source>
        <dbReference type="ARBA" id="ARBA00022676"/>
    </source>
</evidence>
<feature type="region of interest" description="Disordered" evidence="10">
    <location>
        <begin position="1"/>
        <end position="51"/>
    </location>
</feature>
<evidence type="ECO:0000313" key="13">
    <source>
        <dbReference type="EMBL" id="MCK9874413.1"/>
    </source>
</evidence>
<dbReference type="SUPFAM" id="SSF51690">
    <property type="entry name" value="Nicotinate/Quinolinate PRTase C-terminal domain-like"/>
    <property type="match status" value="1"/>
</dbReference>
<comment type="catalytic activity">
    <reaction evidence="9">
        <text>nicotinate beta-D-ribonucleotide + CO2 + diphosphate = quinolinate + 5-phospho-alpha-D-ribose 1-diphosphate + 2 H(+)</text>
        <dbReference type="Rhea" id="RHEA:12733"/>
        <dbReference type="ChEBI" id="CHEBI:15378"/>
        <dbReference type="ChEBI" id="CHEBI:16526"/>
        <dbReference type="ChEBI" id="CHEBI:29959"/>
        <dbReference type="ChEBI" id="CHEBI:33019"/>
        <dbReference type="ChEBI" id="CHEBI:57502"/>
        <dbReference type="ChEBI" id="CHEBI:58017"/>
        <dbReference type="EC" id="2.4.2.19"/>
    </reaction>
</comment>
<name>A0ABT0JTU3_9ACTN</name>
<protein>
    <recommendedName>
        <fullName evidence="4">nicotinate-nucleotide diphosphorylase (carboxylating)</fullName>
        <ecNumber evidence="4">2.4.2.19</ecNumber>
    </recommendedName>
    <alternativeName>
        <fullName evidence="8">Quinolinate phosphoribosyltransferase [decarboxylating]</fullName>
    </alternativeName>
</protein>
<comment type="pathway">
    <text evidence="2">Cofactor biosynthesis; NAD(+) biosynthesis; nicotinate D-ribonucleotide from quinolinate: step 1/1.</text>
</comment>
<evidence type="ECO:0000256" key="4">
    <source>
        <dbReference type="ARBA" id="ARBA00011944"/>
    </source>
</evidence>
<dbReference type="SUPFAM" id="SSF54675">
    <property type="entry name" value="Nicotinate/Quinolinate PRTase N-terminal domain-like"/>
    <property type="match status" value="1"/>
</dbReference>
<dbReference type="Gene3D" id="3.20.20.70">
    <property type="entry name" value="Aldolase class I"/>
    <property type="match status" value="1"/>
</dbReference>
<dbReference type="InterPro" id="IPR022412">
    <property type="entry name" value="Quinolinate_PRibosylTrfase_N"/>
</dbReference>